<dbReference type="PROSITE" id="PS51379">
    <property type="entry name" value="4FE4S_FER_2"/>
    <property type="match status" value="2"/>
</dbReference>
<dbReference type="InterPro" id="IPR017896">
    <property type="entry name" value="4Fe4S_Fe-S-bd"/>
</dbReference>
<feature type="transmembrane region" description="Helical" evidence="24">
    <location>
        <begin position="847"/>
        <end position="865"/>
    </location>
</feature>
<dbReference type="GO" id="GO:0051539">
    <property type="term" value="F:4 iron, 4 sulfur cluster binding"/>
    <property type="evidence" value="ECO:0007669"/>
    <property type="project" value="UniProtKB-KW"/>
</dbReference>
<sequence length="1157" mass="125711">MIIQAADKAGISIPRFCYHEKLPIAANCRMCLVDVEKSPKPAPACATPVMDGMKVATRSEKALKFQRSVMEFLLISSGINAEYCDQGGECELQDVSLGYGRSVSRFNERKRVVPDEDMGPLVATEMTRCIQCTRCVRFTADVAGTYELGGMYRGENLQIGTYDGKPLTTELSGNVVDVCPVGALTNKVFQFRARPWELTARESLGYHDAMGSNLFLHVRRGEVLRTVPRDNEAVNECWLSDRDRYSHQGLYSEDRAVKPLRKVNGEWKEVSWAEGLAAAAEILKANQGDNLGVLVHPSTSNEEGALLARLAKGLGSSNIDHRINNRDFSDAATAEVFGLPLAEIEGADRIVVLGSNIRHELPLLHARLRKAQTTNGAKIHVVNPVDFDFAFSIAGKQIVAPSKFVDALANAELRSAVQGGNNTVLIVGGIAENHPQAAAIRAAARDFAAATGAKLCRIPQGANAVGLTRAGVLPAGKDVAAMLAQPRQAYVVYGLEPGLDFADAPAARKALVGAKVVAFSQFACVSTRDVADVILPIGALPEIDATLTNLDGREQSARAGGKLPGEAREGWRVLRALGGEMALAGFDFTDLAGLRASLAPVSVSVAASAQPAVAGEGLEVASTAAIYRTDAVVRRAPALQSHPLNNAPRIVLNAEDAARLQLQEGQMAKVGTDAGKATLPVVVDARVAAGSVWIESGHGATAPLGAARVTVILVITVPVIISVAFYVVWERKLIGWMHVRHGPMYVGMGIFQAFADVFKLLFKEVIVLSNANAGLLYLLAMTSLGIYGIILAGWASNSKYAFLGAMRASAQMISYEIAMGFALVGVMIASGSLNLSNIVMAQAGSSGFFDWFLLPLFPLFVIYWVSGVAETNRAPFDVVEGESEIVAGHMVEYSGGAFALFFLAEYANMILISFLISIFFLGGWLSPVQGWVNFGDVSPLVDWIWKGGAPWLFVKVFFFASAYIWFRASFPRFRYDQIMRLGWKVFIPLAILWIAVTAVMVFFGSLLLLELLAGLWLTLKYSFKPKYTMMYPMEKFPQSPRFRGLHALRRYPNGEERCIACKLCEAVCPALAITIDSAKREDGTRRTTRYDIDLFKCIFCGFCEESCPVDSIVETHILEYHFENRGENIVTKPQLLALGDRLESEIAERRAADAAYR</sequence>
<keyword evidence="12" id="KW-0677">Repeat</keyword>
<dbReference type="PROSITE" id="PS51085">
    <property type="entry name" value="2FE2S_FER_2"/>
    <property type="match status" value="1"/>
</dbReference>
<dbReference type="InterPro" id="IPR050123">
    <property type="entry name" value="Prok_molybdopt-oxidoreductase"/>
</dbReference>
<comment type="cofactor">
    <cofactor evidence="21">
        <name>[2Fe-2S] cluster</name>
        <dbReference type="ChEBI" id="CHEBI:190135"/>
    </cofactor>
</comment>
<dbReference type="PROSITE" id="PS00641">
    <property type="entry name" value="COMPLEX1_75K_1"/>
    <property type="match status" value="1"/>
</dbReference>
<dbReference type="Gene3D" id="2.40.40.20">
    <property type="match status" value="1"/>
</dbReference>
<evidence type="ECO:0000259" key="27">
    <source>
        <dbReference type="PROSITE" id="PS51669"/>
    </source>
</evidence>
<feature type="domain" description="4Fe-4S His(Cys)3-ligated-type" evidence="28">
    <location>
        <begin position="61"/>
        <end position="100"/>
    </location>
</feature>
<feature type="transmembrane region" description="Helical" evidence="24">
    <location>
        <begin position="948"/>
        <end position="966"/>
    </location>
</feature>
<accession>A0AA36GZ17</accession>
<feature type="transmembrane region" description="Helical" evidence="24">
    <location>
        <begin position="910"/>
        <end position="928"/>
    </location>
</feature>
<keyword evidence="19 24" id="KW-0472">Membrane</keyword>
<evidence type="ECO:0000256" key="7">
    <source>
        <dbReference type="ARBA" id="ARBA00022519"/>
    </source>
</evidence>
<dbReference type="GO" id="GO:0042773">
    <property type="term" value="P:ATP synthesis coupled electron transport"/>
    <property type="evidence" value="ECO:0007669"/>
    <property type="project" value="InterPro"/>
</dbReference>
<dbReference type="GO" id="GO:0008137">
    <property type="term" value="F:NADH dehydrogenase (ubiquinone) activity"/>
    <property type="evidence" value="ECO:0007669"/>
    <property type="project" value="InterPro"/>
</dbReference>
<comment type="cofactor">
    <cofactor evidence="1">
        <name>[4Fe-4S] cluster</name>
        <dbReference type="ChEBI" id="CHEBI:49883"/>
    </cofactor>
</comment>
<dbReference type="Gene3D" id="3.30.70.3270">
    <property type="match status" value="1"/>
</dbReference>
<dbReference type="PROSITE" id="PS00198">
    <property type="entry name" value="4FE4S_FER_1"/>
    <property type="match status" value="2"/>
</dbReference>
<dbReference type="InterPro" id="IPR054351">
    <property type="entry name" value="NADH_UbQ_OxRdtase_ferredoxin"/>
</dbReference>
<feature type="domain" description="4Fe-4S Mo/W bis-MGD-type" evidence="27">
    <location>
        <begin position="198"/>
        <end position="254"/>
    </location>
</feature>
<comment type="subcellular location">
    <subcellularLocation>
        <location evidence="2">Membrane</location>
        <topology evidence="2">Multi-pass membrane protein</topology>
    </subcellularLocation>
</comment>
<dbReference type="Proteomes" id="UP001176961">
    <property type="component" value="Unassembled WGS sequence"/>
</dbReference>
<evidence type="ECO:0000256" key="1">
    <source>
        <dbReference type="ARBA" id="ARBA00001966"/>
    </source>
</evidence>
<keyword evidence="9" id="KW-0001">2Fe-2S</keyword>
<evidence type="ECO:0000256" key="5">
    <source>
        <dbReference type="ARBA" id="ARBA00022475"/>
    </source>
</evidence>
<evidence type="ECO:0000256" key="11">
    <source>
        <dbReference type="ARBA" id="ARBA00022723"/>
    </source>
</evidence>
<feature type="transmembrane region" description="Helical" evidence="24">
    <location>
        <begin position="709"/>
        <end position="729"/>
    </location>
</feature>
<evidence type="ECO:0000256" key="10">
    <source>
        <dbReference type="ARBA" id="ARBA00022719"/>
    </source>
</evidence>
<dbReference type="InterPro" id="IPR006963">
    <property type="entry name" value="Mopterin_OxRdtase_4Fe-4S_dom"/>
</dbReference>
<dbReference type="SUPFAM" id="SSF54862">
    <property type="entry name" value="4Fe-4S ferredoxins"/>
    <property type="match status" value="2"/>
</dbReference>
<dbReference type="EMBL" id="CATQJL010000297">
    <property type="protein sequence ID" value="CAJ0600776.1"/>
    <property type="molecule type" value="Genomic_DNA"/>
</dbReference>
<evidence type="ECO:0000256" key="13">
    <source>
        <dbReference type="ARBA" id="ARBA00022967"/>
    </source>
</evidence>
<evidence type="ECO:0000256" key="14">
    <source>
        <dbReference type="ARBA" id="ARBA00022989"/>
    </source>
</evidence>
<evidence type="ECO:0000256" key="24">
    <source>
        <dbReference type="SAM" id="Phobius"/>
    </source>
</evidence>
<evidence type="ECO:0000256" key="20">
    <source>
        <dbReference type="ARBA" id="ARBA00031750"/>
    </source>
</evidence>
<dbReference type="Pfam" id="PF13510">
    <property type="entry name" value="Fer2_4"/>
    <property type="match status" value="1"/>
</dbReference>
<dbReference type="Gene3D" id="3.40.228.10">
    <property type="entry name" value="Dimethylsulfoxide Reductase, domain 2"/>
    <property type="match status" value="1"/>
</dbReference>
<dbReference type="Pfam" id="PF12838">
    <property type="entry name" value="Fer4_7"/>
    <property type="match status" value="1"/>
</dbReference>
<evidence type="ECO:0000256" key="9">
    <source>
        <dbReference type="ARBA" id="ARBA00022714"/>
    </source>
</evidence>
<dbReference type="InterPro" id="IPR036010">
    <property type="entry name" value="2Fe-2S_ferredoxin-like_sf"/>
</dbReference>
<dbReference type="PANTHER" id="PTHR43105">
    <property type="entry name" value="RESPIRATORY NITRATE REDUCTASE"/>
    <property type="match status" value="1"/>
</dbReference>
<evidence type="ECO:0000256" key="16">
    <source>
        <dbReference type="ARBA" id="ARBA00023014"/>
    </source>
</evidence>
<keyword evidence="7" id="KW-0997">Cell inner membrane</keyword>
<dbReference type="InterPro" id="IPR001041">
    <property type="entry name" value="2Fe-2S_ferredoxin-type"/>
</dbReference>
<feature type="transmembrane region" description="Helical" evidence="24">
    <location>
        <begin position="815"/>
        <end position="835"/>
    </location>
</feature>
<dbReference type="PANTHER" id="PTHR43105:SF13">
    <property type="entry name" value="NADH-UBIQUINONE OXIDOREDUCTASE 75 KDA SUBUNIT, MITOCHONDRIAL"/>
    <property type="match status" value="1"/>
</dbReference>
<dbReference type="InterPro" id="IPR009010">
    <property type="entry name" value="Asp_de-COase-like_dom_sf"/>
</dbReference>
<dbReference type="PROSITE" id="PS51839">
    <property type="entry name" value="4FE4S_HC3"/>
    <property type="match status" value="1"/>
</dbReference>
<dbReference type="SMART" id="SM00929">
    <property type="entry name" value="NADH-G_4Fe-4S_3"/>
    <property type="match status" value="1"/>
</dbReference>
<dbReference type="InterPro" id="IPR001694">
    <property type="entry name" value="NADH_UbQ_OxRdtase_su1/FPO"/>
</dbReference>
<dbReference type="PROSITE" id="PS00668">
    <property type="entry name" value="COMPLEX1_ND1_2"/>
    <property type="match status" value="1"/>
</dbReference>
<dbReference type="FunFam" id="3.30.70.20:FF:000002">
    <property type="entry name" value="NADH-ubiquinone oxidoreductase 75 kDa subunit"/>
    <property type="match status" value="1"/>
</dbReference>
<dbReference type="InterPro" id="IPR006656">
    <property type="entry name" value="Mopterin_OxRdtase"/>
</dbReference>
<dbReference type="Gene3D" id="3.30.70.20">
    <property type="match status" value="1"/>
</dbReference>
<organism evidence="29 30">
    <name type="scientific">Cylicocyclus nassatus</name>
    <name type="common">Nematode worm</name>
    <dbReference type="NCBI Taxonomy" id="53992"/>
    <lineage>
        <taxon>Eukaryota</taxon>
        <taxon>Metazoa</taxon>
        <taxon>Ecdysozoa</taxon>
        <taxon>Nematoda</taxon>
        <taxon>Chromadorea</taxon>
        <taxon>Rhabditida</taxon>
        <taxon>Rhabditina</taxon>
        <taxon>Rhabditomorpha</taxon>
        <taxon>Strongyloidea</taxon>
        <taxon>Strongylidae</taxon>
        <taxon>Cylicocyclus</taxon>
    </lineage>
</organism>
<evidence type="ECO:0000256" key="2">
    <source>
        <dbReference type="ARBA" id="ARBA00004141"/>
    </source>
</evidence>
<dbReference type="NCBIfam" id="TIGR01971">
    <property type="entry name" value="NuoI"/>
    <property type="match status" value="1"/>
</dbReference>
<dbReference type="InterPro" id="IPR017900">
    <property type="entry name" value="4Fe4S_Fe_S_CS"/>
</dbReference>
<keyword evidence="18" id="KW-0830">Ubiquinone</keyword>
<name>A0AA36GZ17_CYLNA</name>
<dbReference type="Pfam" id="PF01568">
    <property type="entry name" value="Molydop_binding"/>
    <property type="match status" value="1"/>
</dbReference>
<dbReference type="FunFam" id="3.30.70.3270:FF:000003">
    <property type="entry name" value="NADH-quinone oxidoreductase subunit I"/>
    <property type="match status" value="1"/>
</dbReference>
<dbReference type="GO" id="GO:0048038">
    <property type="term" value="F:quinone binding"/>
    <property type="evidence" value="ECO:0007669"/>
    <property type="project" value="UniProtKB-KW"/>
</dbReference>
<feature type="domain" description="4Fe-4S ferredoxin-type" evidence="26">
    <location>
        <begin position="1048"/>
        <end position="1078"/>
    </location>
</feature>
<evidence type="ECO:0000256" key="17">
    <source>
        <dbReference type="ARBA" id="ARBA00023027"/>
    </source>
</evidence>
<evidence type="ECO:0000256" key="12">
    <source>
        <dbReference type="ARBA" id="ARBA00022737"/>
    </source>
</evidence>
<feature type="transmembrane region" description="Helical" evidence="24">
    <location>
        <begin position="885"/>
        <end position="903"/>
    </location>
</feature>
<evidence type="ECO:0000256" key="4">
    <source>
        <dbReference type="ARBA" id="ARBA00013888"/>
    </source>
</evidence>
<dbReference type="Pfam" id="PF22151">
    <property type="entry name" value="Fer4_NDSU1"/>
    <property type="match status" value="1"/>
</dbReference>
<evidence type="ECO:0000313" key="29">
    <source>
        <dbReference type="EMBL" id="CAJ0600776.1"/>
    </source>
</evidence>
<comment type="subunit">
    <text evidence="22">Complex I is composed of about 45 different subunits.</text>
</comment>
<evidence type="ECO:0000256" key="3">
    <source>
        <dbReference type="ARBA" id="ARBA00005404"/>
    </source>
</evidence>
<dbReference type="InterPro" id="IPR006657">
    <property type="entry name" value="MoPterin_dinucl-bd_dom"/>
</dbReference>
<dbReference type="SUPFAM" id="SSF54292">
    <property type="entry name" value="2Fe-2S ferredoxin-like"/>
    <property type="match status" value="1"/>
</dbReference>
<dbReference type="Pfam" id="PF00146">
    <property type="entry name" value="NADHdh"/>
    <property type="match status" value="1"/>
</dbReference>
<protein>
    <recommendedName>
        <fullName evidence="4">NADH-ubiquinone oxidoreductase 75 kDa subunit, mitochondrial</fullName>
    </recommendedName>
    <alternativeName>
        <fullName evidence="20">Complex I-75kD</fullName>
    </alternativeName>
</protein>
<keyword evidence="10" id="KW-0874">Quinone</keyword>
<dbReference type="CDD" id="cd02775">
    <property type="entry name" value="MopB_CT"/>
    <property type="match status" value="1"/>
</dbReference>
<evidence type="ECO:0000256" key="15">
    <source>
        <dbReference type="ARBA" id="ARBA00023004"/>
    </source>
</evidence>
<dbReference type="GO" id="GO:0016020">
    <property type="term" value="C:membrane"/>
    <property type="evidence" value="ECO:0007669"/>
    <property type="project" value="UniProtKB-SubCell"/>
</dbReference>
<keyword evidence="30" id="KW-1185">Reference proteome</keyword>
<dbReference type="Pfam" id="PF22117">
    <property type="entry name" value="Fer4_Nqo3"/>
    <property type="match status" value="1"/>
</dbReference>
<dbReference type="PROSITE" id="PS00643">
    <property type="entry name" value="COMPLEX1_75K_3"/>
    <property type="match status" value="1"/>
</dbReference>
<dbReference type="Gene3D" id="3.40.50.740">
    <property type="match status" value="2"/>
</dbReference>
<evidence type="ECO:0000256" key="8">
    <source>
        <dbReference type="ARBA" id="ARBA00022692"/>
    </source>
</evidence>
<dbReference type="HAMAP" id="MF_01351">
    <property type="entry name" value="NDH1_NuoI"/>
    <property type="match status" value="1"/>
</dbReference>
<keyword evidence="15" id="KW-0408">Iron</keyword>
<evidence type="ECO:0000256" key="22">
    <source>
        <dbReference type="ARBA" id="ARBA00065822"/>
    </source>
</evidence>
<dbReference type="GO" id="GO:0043546">
    <property type="term" value="F:molybdopterin cofactor binding"/>
    <property type="evidence" value="ECO:0007669"/>
    <property type="project" value="InterPro"/>
</dbReference>
<dbReference type="GO" id="GO:0016651">
    <property type="term" value="F:oxidoreductase activity, acting on NAD(P)H"/>
    <property type="evidence" value="ECO:0007669"/>
    <property type="project" value="InterPro"/>
</dbReference>
<keyword evidence="17" id="KW-0520">NAD</keyword>
<dbReference type="InterPro" id="IPR010226">
    <property type="entry name" value="NADH_quinone_OxRdtase_chainI"/>
</dbReference>
<keyword evidence="6" id="KW-0004">4Fe-4S</keyword>
<evidence type="ECO:0000313" key="30">
    <source>
        <dbReference type="Proteomes" id="UP001176961"/>
    </source>
</evidence>
<proteinExistence type="inferred from homology"/>
<feature type="domain" description="2Fe-2S ferredoxin-type" evidence="25">
    <location>
        <begin position="1"/>
        <end position="61"/>
    </location>
</feature>
<evidence type="ECO:0000256" key="18">
    <source>
        <dbReference type="ARBA" id="ARBA00023075"/>
    </source>
</evidence>
<keyword evidence="8 24" id="KW-0812">Transmembrane</keyword>
<dbReference type="FunFam" id="3.10.20.740:FF:000004">
    <property type="entry name" value="NADH-quinone oxidoreductase"/>
    <property type="match status" value="1"/>
</dbReference>
<dbReference type="Gene3D" id="3.10.20.740">
    <property type="match status" value="1"/>
</dbReference>
<feature type="domain" description="4Fe-4S ferredoxin-type" evidence="26">
    <location>
        <begin position="1088"/>
        <end position="1117"/>
    </location>
</feature>
<dbReference type="AlphaFoldDB" id="A0AA36GZ17"/>
<evidence type="ECO:0000256" key="19">
    <source>
        <dbReference type="ARBA" id="ARBA00023136"/>
    </source>
</evidence>
<dbReference type="SUPFAM" id="SSF53706">
    <property type="entry name" value="Formate dehydrogenase/DMSO reductase, domains 1-3"/>
    <property type="match status" value="1"/>
</dbReference>
<dbReference type="PROSITE" id="PS51669">
    <property type="entry name" value="4FE4S_MOW_BIS_MGD"/>
    <property type="match status" value="1"/>
</dbReference>
<comment type="similarity">
    <text evidence="3 23">Belongs to the complex I 75 kDa subunit family.</text>
</comment>
<keyword evidence="16" id="KW-0411">Iron-sulfur</keyword>
<evidence type="ECO:0000259" key="28">
    <source>
        <dbReference type="PROSITE" id="PS51839"/>
    </source>
</evidence>
<keyword evidence="11" id="KW-0479">Metal-binding</keyword>
<dbReference type="InterPro" id="IPR018086">
    <property type="entry name" value="NADH_UbQ_OxRdtase_su1_CS"/>
</dbReference>
<dbReference type="InterPro" id="IPR000283">
    <property type="entry name" value="NADH_UbQ_OxRdtase_75kDa_su_CS"/>
</dbReference>
<keyword evidence="13" id="KW-1278">Translocase</keyword>
<dbReference type="NCBIfam" id="TIGR01973">
    <property type="entry name" value="NuoG"/>
    <property type="match status" value="1"/>
</dbReference>
<dbReference type="SUPFAM" id="SSF50692">
    <property type="entry name" value="ADC-like"/>
    <property type="match status" value="1"/>
</dbReference>
<dbReference type="CDD" id="cd00207">
    <property type="entry name" value="fer2"/>
    <property type="match status" value="1"/>
</dbReference>
<feature type="transmembrane region" description="Helical" evidence="24">
    <location>
        <begin position="774"/>
        <end position="795"/>
    </location>
</feature>
<dbReference type="NCBIfam" id="NF004538">
    <property type="entry name" value="PRK05888.1-4"/>
    <property type="match status" value="1"/>
</dbReference>
<evidence type="ECO:0000256" key="21">
    <source>
        <dbReference type="ARBA" id="ARBA00034078"/>
    </source>
</evidence>
<dbReference type="GO" id="GO:0046872">
    <property type="term" value="F:metal ion binding"/>
    <property type="evidence" value="ECO:0007669"/>
    <property type="project" value="UniProtKB-KW"/>
</dbReference>
<gene>
    <name evidence="29" type="ORF">CYNAS_LOCUS12759</name>
</gene>
<keyword evidence="5" id="KW-1003">Cell membrane</keyword>
<dbReference type="HAMAP" id="MF_01350">
    <property type="entry name" value="NDH1_NuoH"/>
    <property type="match status" value="1"/>
</dbReference>
<dbReference type="GO" id="GO:0051537">
    <property type="term" value="F:2 iron, 2 sulfur cluster binding"/>
    <property type="evidence" value="ECO:0007669"/>
    <property type="project" value="UniProtKB-KW"/>
</dbReference>
<dbReference type="InterPro" id="IPR019574">
    <property type="entry name" value="NADH_UbQ_OxRdtase_Gsu_4Fe4S-bd"/>
</dbReference>
<comment type="caution">
    <text evidence="29">The sequence shown here is derived from an EMBL/GenBank/DDBJ whole genome shotgun (WGS) entry which is preliminary data.</text>
</comment>
<dbReference type="InterPro" id="IPR010228">
    <property type="entry name" value="NADH_UbQ_OxRdtase_Gsu"/>
</dbReference>
<evidence type="ECO:0000256" key="6">
    <source>
        <dbReference type="ARBA" id="ARBA00022485"/>
    </source>
</evidence>
<evidence type="ECO:0000256" key="23">
    <source>
        <dbReference type="RuleBase" id="RU004523"/>
    </source>
</evidence>
<evidence type="ECO:0000259" key="25">
    <source>
        <dbReference type="PROSITE" id="PS51085"/>
    </source>
</evidence>
<evidence type="ECO:0000259" key="26">
    <source>
        <dbReference type="PROSITE" id="PS51379"/>
    </source>
</evidence>
<keyword evidence="14 24" id="KW-1133">Transmembrane helix</keyword>
<reference evidence="29" key="1">
    <citation type="submission" date="2023-07" db="EMBL/GenBank/DDBJ databases">
        <authorList>
            <consortium name="CYATHOMIX"/>
        </authorList>
    </citation>
    <scope>NUCLEOTIDE SEQUENCE</scope>
    <source>
        <strain evidence="29">N/A</strain>
    </source>
</reference>
<dbReference type="Pfam" id="PF00384">
    <property type="entry name" value="Molybdopterin"/>
    <property type="match status" value="1"/>
</dbReference>